<feature type="chain" id="PRO_5045867197" description="Histidine phosphatase family protein" evidence="1">
    <location>
        <begin position="28"/>
        <end position="184"/>
    </location>
</feature>
<comment type="caution">
    <text evidence="2">The sequence shown here is derived from an EMBL/GenBank/DDBJ whole genome shotgun (WGS) entry which is preliminary data.</text>
</comment>
<dbReference type="RefSeq" id="WP_284387673.1">
    <property type="nucleotide sequence ID" value="NZ_BSNK01000001.1"/>
</dbReference>
<dbReference type="PROSITE" id="PS51257">
    <property type="entry name" value="PROKAR_LIPOPROTEIN"/>
    <property type="match status" value="1"/>
</dbReference>
<evidence type="ECO:0000256" key="1">
    <source>
        <dbReference type="SAM" id="SignalP"/>
    </source>
</evidence>
<dbReference type="EMBL" id="BSNK01000001">
    <property type="protein sequence ID" value="GLQ22860.1"/>
    <property type="molecule type" value="Genomic_DNA"/>
</dbReference>
<reference evidence="2" key="1">
    <citation type="journal article" date="2014" name="Int. J. Syst. Evol. Microbiol.">
        <title>Complete genome of a new Firmicutes species belonging to the dominant human colonic microbiota ('Ruminococcus bicirculans') reveals two chromosomes and a selective capacity to utilize plant glucans.</title>
        <authorList>
            <consortium name="NISC Comparative Sequencing Program"/>
            <person name="Wegmann U."/>
            <person name="Louis P."/>
            <person name="Goesmann A."/>
            <person name="Henrissat B."/>
            <person name="Duncan S.H."/>
            <person name="Flint H.J."/>
        </authorList>
    </citation>
    <scope>NUCLEOTIDE SEQUENCE</scope>
    <source>
        <strain evidence="2">NBRC 108219</strain>
    </source>
</reference>
<sequence length="184" mass="19510">MKRGFTRIGAISLMLGLAACASVSASAPETAPDSSMDAQAPLSVFLVRHAEKKTGDDPSLTLAGEARALALADLLEDANIERIHSSDYKRTRETAAPLAARLSLEVELYDPRDLPGIAQRLKAEGGRHLVVGHSNTTGELTELLGGEGGAPIVEATEYDRLYHVTTGADGEMVSTLLRFGQRSP</sequence>
<dbReference type="SUPFAM" id="SSF53254">
    <property type="entry name" value="Phosphoglycerate mutase-like"/>
    <property type="match status" value="1"/>
</dbReference>
<dbReference type="InterPro" id="IPR013078">
    <property type="entry name" value="His_Pase_superF_clade-1"/>
</dbReference>
<feature type="signal peptide" evidence="1">
    <location>
        <begin position="1"/>
        <end position="27"/>
    </location>
</feature>
<accession>A0ABQ5V647</accession>
<dbReference type="InterPro" id="IPR029033">
    <property type="entry name" value="His_PPase_superfam"/>
</dbReference>
<dbReference type="CDD" id="cd07067">
    <property type="entry name" value="HP_PGM_like"/>
    <property type="match status" value="1"/>
</dbReference>
<dbReference type="Proteomes" id="UP001161391">
    <property type="component" value="Unassembled WGS sequence"/>
</dbReference>
<gene>
    <name evidence="2" type="ORF">GCM10007853_07340</name>
</gene>
<evidence type="ECO:0008006" key="4">
    <source>
        <dbReference type="Google" id="ProtNLM"/>
    </source>
</evidence>
<evidence type="ECO:0000313" key="2">
    <source>
        <dbReference type="EMBL" id="GLQ22860.1"/>
    </source>
</evidence>
<keyword evidence="3" id="KW-1185">Reference proteome</keyword>
<evidence type="ECO:0000313" key="3">
    <source>
        <dbReference type="Proteomes" id="UP001161391"/>
    </source>
</evidence>
<dbReference type="SMART" id="SM00855">
    <property type="entry name" value="PGAM"/>
    <property type="match status" value="1"/>
</dbReference>
<proteinExistence type="predicted"/>
<name>A0ABQ5V647_9PROT</name>
<dbReference type="Gene3D" id="3.40.50.1240">
    <property type="entry name" value="Phosphoglycerate mutase-like"/>
    <property type="match status" value="1"/>
</dbReference>
<dbReference type="Pfam" id="PF00300">
    <property type="entry name" value="His_Phos_1"/>
    <property type="match status" value="1"/>
</dbReference>
<protein>
    <recommendedName>
        <fullName evidence="4">Histidine phosphatase family protein</fullName>
    </recommendedName>
</protein>
<keyword evidence="1" id="KW-0732">Signal</keyword>
<organism evidence="2 3">
    <name type="scientific">Algimonas ampicilliniresistens</name>
    <dbReference type="NCBI Taxonomy" id="1298735"/>
    <lineage>
        <taxon>Bacteria</taxon>
        <taxon>Pseudomonadati</taxon>
        <taxon>Pseudomonadota</taxon>
        <taxon>Alphaproteobacteria</taxon>
        <taxon>Maricaulales</taxon>
        <taxon>Robiginitomaculaceae</taxon>
        <taxon>Algimonas</taxon>
    </lineage>
</organism>
<reference evidence="2" key="2">
    <citation type="submission" date="2023-01" db="EMBL/GenBank/DDBJ databases">
        <title>Draft genome sequence of Algimonas ampicilliniresistens strain NBRC 108219.</title>
        <authorList>
            <person name="Sun Q."/>
            <person name="Mori K."/>
        </authorList>
    </citation>
    <scope>NUCLEOTIDE SEQUENCE</scope>
    <source>
        <strain evidence="2">NBRC 108219</strain>
    </source>
</reference>